<gene>
    <name evidence="1" type="ORF">EVS84_04610</name>
</gene>
<accession>A0A4Q4LAD0</accession>
<name>A0A4Q4LAD0_9PSED</name>
<evidence type="ECO:0000313" key="1">
    <source>
        <dbReference type="EMBL" id="RYM43189.1"/>
    </source>
</evidence>
<protein>
    <submittedName>
        <fullName evidence="1">Uncharacterized protein</fullName>
    </submittedName>
</protein>
<organism evidence="1 2">
    <name type="scientific">Pseudomonas koreensis</name>
    <dbReference type="NCBI Taxonomy" id="198620"/>
    <lineage>
        <taxon>Bacteria</taxon>
        <taxon>Pseudomonadati</taxon>
        <taxon>Pseudomonadota</taxon>
        <taxon>Gammaproteobacteria</taxon>
        <taxon>Pseudomonadales</taxon>
        <taxon>Pseudomonadaceae</taxon>
        <taxon>Pseudomonas</taxon>
    </lineage>
</organism>
<dbReference type="Proteomes" id="UP000291107">
    <property type="component" value="Unassembled WGS sequence"/>
</dbReference>
<evidence type="ECO:0000313" key="2">
    <source>
        <dbReference type="Proteomes" id="UP000291107"/>
    </source>
</evidence>
<proteinExistence type="predicted"/>
<reference evidence="1 2" key="1">
    <citation type="submission" date="2019-02" db="EMBL/GenBank/DDBJ databases">
        <title>Genome of Pseudomonas korensis isolated from heavy metal contaminated environment.</title>
        <authorList>
            <person name="Ayangbenro A.S."/>
            <person name="Babalola O."/>
        </authorList>
    </citation>
    <scope>NUCLEOTIDE SEQUENCE [LARGE SCALE GENOMIC DNA]</scope>
    <source>
        <strain evidence="1 2">AB36</strain>
    </source>
</reference>
<dbReference type="AlphaFoldDB" id="A0A4Q4LAD0"/>
<sequence length="95" mass="10779">MPYKDGAFGQTQRQGASCKRQEQAKAFVANRYAQDAGLKAHPLWERACSRMRWVIQLIRRLVQRFREQAAPTVLTAVIFRGVCAPSHISPARPAR</sequence>
<dbReference type="EMBL" id="SEUB01000002">
    <property type="protein sequence ID" value="RYM43189.1"/>
    <property type="molecule type" value="Genomic_DNA"/>
</dbReference>
<comment type="caution">
    <text evidence="1">The sequence shown here is derived from an EMBL/GenBank/DDBJ whole genome shotgun (WGS) entry which is preliminary data.</text>
</comment>